<dbReference type="AlphaFoldDB" id="A0A1V3NQC4"/>
<reference evidence="15 16" key="1">
    <citation type="submission" date="2017-02" db="EMBL/GenBank/DDBJ databases">
        <title>Genomic diversity within the haloalkaliphilic genus Thioalkalivibrio.</title>
        <authorList>
            <person name="Ahn A.-C."/>
            <person name="Meier-Kolthoff J."/>
            <person name="Overmars L."/>
            <person name="Richter M."/>
            <person name="Woyke T."/>
            <person name="Sorokin D.Y."/>
            <person name="Muyzer G."/>
        </authorList>
    </citation>
    <scope>NUCLEOTIDE SEQUENCE [LARGE SCALE GENOMIC DNA]</scope>
    <source>
        <strain evidence="15 16">ALJD</strain>
    </source>
</reference>
<dbReference type="STRING" id="108003.B1C78_04285"/>
<comment type="catalytic activity">
    <reaction evidence="9 11">
        <text>uridine(1939) in 23S rRNA + S-adenosyl-L-methionine = 5-methyluridine(1939) in 23S rRNA + S-adenosyl-L-homocysteine + H(+)</text>
        <dbReference type="Rhea" id="RHEA:42908"/>
        <dbReference type="Rhea" id="RHEA-COMP:10278"/>
        <dbReference type="Rhea" id="RHEA-COMP:10279"/>
        <dbReference type="ChEBI" id="CHEBI:15378"/>
        <dbReference type="ChEBI" id="CHEBI:57856"/>
        <dbReference type="ChEBI" id="CHEBI:59789"/>
        <dbReference type="ChEBI" id="CHEBI:65315"/>
        <dbReference type="ChEBI" id="CHEBI:74447"/>
        <dbReference type="EC" id="2.1.1.190"/>
    </reaction>
</comment>
<feature type="binding site" evidence="11">
    <location>
        <position position="79"/>
    </location>
    <ligand>
        <name>[4Fe-4S] cluster</name>
        <dbReference type="ChEBI" id="CHEBI:49883"/>
    </ligand>
</feature>
<evidence type="ECO:0000256" key="13">
    <source>
        <dbReference type="PROSITE-ProRule" id="PRU10015"/>
    </source>
</evidence>
<dbReference type="EC" id="2.1.1.190" evidence="11"/>
<dbReference type="Gene3D" id="3.40.50.150">
    <property type="entry name" value="Vaccinia Virus protein VP39"/>
    <property type="match status" value="1"/>
</dbReference>
<feature type="binding site" evidence="11">
    <location>
        <position position="88"/>
    </location>
    <ligand>
        <name>[4Fe-4S] cluster</name>
        <dbReference type="ChEBI" id="CHEBI:49883"/>
    </ligand>
</feature>
<feature type="binding site" evidence="11">
    <location>
        <position position="85"/>
    </location>
    <ligand>
        <name>[4Fe-4S] cluster</name>
        <dbReference type="ChEBI" id="CHEBI:49883"/>
    </ligand>
</feature>
<dbReference type="SUPFAM" id="SSF50249">
    <property type="entry name" value="Nucleic acid-binding proteins"/>
    <property type="match status" value="1"/>
</dbReference>
<evidence type="ECO:0000256" key="7">
    <source>
        <dbReference type="ARBA" id="ARBA00023004"/>
    </source>
</evidence>
<organism evidence="15 16">
    <name type="scientific">Thioalkalivibrio denitrificans</name>
    <dbReference type="NCBI Taxonomy" id="108003"/>
    <lineage>
        <taxon>Bacteria</taxon>
        <taxon>Pseudomonadati</taxon>
        <taxon>Pseudomonadota</taxon>
        <taxon>Gammaproteobacteria</taxon>
        <taxon>Chromatiales</taxon>
        <taxon>Ectothiorhodospiraceae</taxon>
        <taxon>Thioalkalivibrio</taxon>
    </lineage>
</organism>
<proteinExistence type="inferred from homology"/>
<dbReference type="InterPro" id="IPR002792">
    <property type="entry name" value="TRAM_dom"/>
</dbReference>
<dbReference type="PANTHER" id="PTHR11061">
    <property type="entry name" value="RNA M5U METHYLTRANSFERASE"/>
    <property type="match status" value="1"/>
</dbReference>
<feature type="binding site" evidence="11 12">
    <location>
        <position position="277"/>
    </location>
    <ligand>
        <name>S-adenosyl-L-methionine</name>
        <dbReference type="ChEBI" id="CHEBI:59789"/>
    </ligand>
</feature>
<dbReference type="InterPro" id="IPR001566">
    <property type="entry name" value="23S_rRNA_MeTrfase_RlmD"/>
</dbReference>
<keyword evidence="8 11" id="KW-0411">Iron-sulfur</keyword>
<evidence type="ECO:0000256" key="11">
    <source>
        <dbReference type="HAMAP-Rule" id="MF_01010"/>
    </source>
</evidence>
<dbReference type="PANTHER" id="PTHR11061:SF49">
    <property type="entry name" value="23S RRNA (URACIL(1939)-C(5))-METHYLTRANSFERASE RLMD"/>
    <property type="match status" value="1"/>
</dbReference>
<dbReference type="PROSITE" id="PS50926">
    <property type="entry name" value="TRAM"/>
    <property type="match status" value="1"/>
</dbReference>
<comment type="similarity">
    <text evidence="11">Belongs to the class I-like SAM-binding methyltransferase superfamily. RNA M5U methyltransferase family. RlmD subfamily.</text>
</comment>
<protein>
    <recommendedName>
        <fullName evidence="11">23S rRNA (uracil(1939)-C(5))-methyltransferase RlmD</fullName>
        <ecNumber evidence="11">2.1.1.190</ecNumber>
    </recommendedName>
    <alternativeName>
        <fullName evidence="11">23S rRNA(m5U1939)-methyltransferase</fullName>
    </alternativeName>
</protein>
<keyword evidence="16" id="KW-1185">Reference proteome</keyword>
<comment type="function">
    <text evidence="10 11">Catalyzes the formation of 5-methyl-uridine at position 1939 (m5U1939) in 23S rRNA.</text>
</comment>
<feature type="binding site" evidence="11">
    <location>
        <position position="311"/>
    </location>
    <ligand>
        <name>S-adenosyl-L-methionine</name>
        <dbReference type="ChEBI" id="CHEBI:59789"/>
    </ligand>
</feature>
<keyword evidence="2 11" id="KW-0698">rRNA processing</keyword>
<evidence type="ECO:0000256" key="3">
    <source>
        <dbReference type="ARBA" id="ARBA00022603"/>
    </source>
</evidence>
<gene>
    <name evidence="11" type="primary">rlmD</name>
    <name evidence="15" type="ORF">B1C78_04285</name>
</gene>
<dbReference type="FunFam" id="2.40.50.140:FF:000097">
    <property type="entry name" value="23S rRNA (uracil(1939)-C(5))-methyltransferase RlmD"/>
    <property type="match status" value="1"/>
</dbReference>
<evidence type="ECO:0000313" key="16">
    <source>
        <dbReference type="Proteomes" id="UP000189462"/>
    </source>
</evidence>
<dbReference type="GO" id="GO:0005506">
    <property type="term" value="F:iron ion binding"/>
    <property type="evidence" value="ECO:0007669"/>
    <property type="project" value="UniProtKB-UniRule"/>
</dbReference>
<dbReference type="Pfam" id="PF05958">
    <property type="entry name" value="tRNA_U5-meth_tr"/>
    <property type="match status" value="1"/>
</dbReference>
<keyword evidence="3 11" id="KW-0489">Methyltransferase</keyword>
<evidence type="ECO:0000256" key="1">
    <source>
        <dbReference type="ARBA" id="ARBA00022485"/>
    </source>
</evidence>
<dbReference type="InterPro" id="IPR029063">
    <property type="entry name" value="SAM-dependent_MTases_sf"/>
</dbReference>
<name>A0A1V3NQC4_9GAMM</name>
<dbReference type="OrthoDB" id="9804590at2"/>
<keyword evidence="4 11" id="KW-0808">Transferase</keyword>
<accession>A0A1V3NQC4</accession>
<dbReference type="PROSITE" id="PS01230">
    <property type="entry name" value="TRMA_1"/>
    <property type="match status" value="1"/>
</dbReference>
<dbReference type="CDD" id="cd02440">
    <property type="entry name" value="AdoMet_MTases"/>
    <property type="match status" value="1"/>
</dbReference>
<dbReference type="FunFam" id="3.40.50.150:FF:000009">
    <property type="entry name" value="23S rRNA (Uracil(1939)-C(5))-methyltransferase RlmD"/>
    <property type="match status" value="1"/>
</dbReference>
<dbReference type="GO" id="GO:0003723">
    <property type="term" value="F:RNA binding"/>
    <property type="evidence" value="ECO:0007669"/>
    <property type="project" value="InterPro"/>
</dbReference>
<sequence length="446" mass="49112">MRRGTRAAPALPAPVEVMIESLTHEGRGVARVEGKALFVDGALPGERVRARYVARHRRYDQAAVDEVLQASPDRADPRCPHFGVCGGCSLQHMHPEAQIRAREQAVLEVLEHVGRVRPQRTLEPIVADPWGYRRKARLSAKYVLKKGGALVGFRERYSHFLAALEGCEVLHPAVGRRIRALRDLLTTMDARDRIPQIEIAVDDDDQTALVFRNLKPLSPADRERLESFAREQGVQVWLQPKGPDTVHPLWPAEPVPLIYAHPDFDVHIPFGPLDFVQVNRDINRAMVAQAVELLGAGPRDRVLDLFCGLGNFALPLARRAGHVTGVEGETAMVARARDNAALNGIANTTFHAADLAVKDVADAAWAREAYDAVLLDPPRAGAAGVMDLLGRLRAQRIVYVSCNPATLARDADVLVNTHGYDLEAAGVMDMFPHTAHVESMALFVRR</sequence>
<dbReference type="GO" id="GO:0051539">
    <property type="term" value="F:4 iron, 4 sulfur cluster binding"/>
    <property type="evidence" value="ECO:0007669"/>
    <property type="project" value="UniProtKB-KW"/>
</dbReference>
<feature type="binding site" evidence="11">
    <location>
        <position position="354"/>
    </location>
    <ligand>
        <name>S-adenosyl-L-methionine</name>
        <dbReference type="ChEBI" id="CHEBI:59789"/>
    </ligand>
</feature>
<dbReference type="EMBL" id="MVBK01000021">
    <property type="protein sequence ID" value="OOG27204.1"/>
    <property type="molecule type" value="Genomic_DNA"/>
</dbReference>
<dbReference type="HAMAP" id="MF_01010">
    <property type="entry name" value="23SrRNA_methyltr_RlmD"/>
    <property type="match status" value="1"/>
</dbReference>
<feature type="binding site" evidence="11 12">
    <location>
        <position position="306"/>
    </location>
    <ligand>
        <name>S-adenosyl-L-methionine</name>
        <dbReference type="ChEBI" id="CHEBI:59789"/>
    </ligand>
</feature>
<evidence type="ECO:0000256" key="4">
    <source>
        <dbReference type="ARBA" id="ARBA00022679"/>
    </source>
</evidence>
<dbReference type="Gene3D" id="2.40.50.1070">
    <property type="match status" value="1"/>
</dbReference>
<dbReference type="GO" id="GO:0070041">
    <property type="term" value="F:rRNA (uridine-C5-)-methyltransferase activity"/>
    <property type="evidence" value="ECO:0007669"/>
    <property type="project" value="UniProtKB-UniRule"/>
</dbReference>
<evidence type="ECO:0000313" key="15">
    <source>
        <dbReference type="EMBL" id="OOG27204.1"/>
    </source>
</evidence>
<keyword evidence="6 11" id="KW-0479">Metal-binding</keyword>
<dbReference type="InterPro" id="IPR010280">
    <property type="entry name" value="U5_MeTrfase_fam"/>
</dbReference>
<feature type="active site" description="Nucleophile" evidence="11 12">
    <location>
        <position position="402"/>
    </location>
</feature>
<evidence type="ECO:0000256" key="6">
    <source>
        <dbReference type="ARBA" id="ARBA00022723"/>
    </source>
</evidence>
<keyword evidence="7 11" id="KW-0408">Iron</keyword>
<dbReference type="PROSITE" id="PS01231">
    <property type="entry name" value="TRMA_2"/>
    <property type="match status" value="1"/>
</dbReference>
<evidence type="ECO:0000256" key="8">
    <source>
        <dbReference type="ARBA" id="ARBA00023014"/>
    </source>
</evidence>
<dbReference type="RefSeq" id="WP_077277897.1">
    <property type="nucleotide sequence ID" value="NZ_MVBK01000021.1"/>
</dbReference>
<dbReference type="GO" id="GO:0070475">
    <property type="term" value="P:rRNA base methylation"/>
    <property type="evidence" value="ECO:0007669"/>
    <property type="project" value="TreeGrafter"/>
</dbReference>
<evidence type="ECO:0000256" key="10">
    <source>
        <dbReference type="ARBA" id="ARBA00059995"/>
    </source>
</evidence>
<dbReference type="NCBIfam" id="NF009639">
    <property type="entry name" value="PRK13168.1"/>
    <property type="match status" value="1"/>
</dbReference>
<dbReference type="InterPro" id="IPR012340">
    <property type="entry name" value="NA-bd_OB-fold"/>
</dbReference>
<dbReference type="InterPro" id="IPR030391">
    <property type="entry name" value="MeTrfase_TrmA_CS"/>
</dbReference>
<dbReference type="NCBIfam" id="TIGR00479">
    <property type="entry name" value="rumA"/>
    <property type="match status" value="1"/>
</dbReference>
<evidence type="ECO:0000256" key="2">
    <source>
        <dbReference type="ARBA" id="ARBA00022552"/>
    </source>
</evidence>
<feature type="domain" description="TRAM" evidence="14">
    <location>
        <begin position="1"/>
        <end position="66"/>
    </location>
</feature>
<evidence type="ECO:0000259" key="14">
    <source>
        <dbReference type="PROSITE" id="PS50926"/>
    </source>
</evidence>
<evidence type="ECO:0000256" key="12">
    <source>
        <dbReference type="PROSITE-ProRule" id="PRU01024"/>
    </source>
</evidence>
<feature type="binding site" evidence="11">
    <location>
        <position position="167"/>
    </location>
    <ligand>
        <name>[4Fe-4S] cluster</name>
        <dbReference type="ChEBI" id="CHEBI:49883"/>
    </ligand>
</feature>
<evidence type="ECO:0000256" key="5">
    <source>
        <dbReference type="ARBA" id="ARBA00022691"/>
    </source>
</evidence>
<dbReference type="SUPFAM" id="SSF53335">
    <property type="entry name" value="S-adenosyl-L-methionine-dependent methyltransferases"/>
    <property type="match status" value="1"/>
</dbReference>
<dbReference type="Gene3D" id="2.40.50.140">
    <property type="entry name" value="Nucleic acid-binding proteins"/>
    <property type="match status" value="1"/>
</dbReference>
<keyword evidence="1 11" id="KW-0004">4Fe-4S</keyword>
<comment type="caution">
    <text evidence="15">The sequence shown here is derived from an EMBL/GenBank/DDBJ whole genome shotgun (WGS) entry which is preliminary data.</text>
</comment>
<dbReference type="InterPro" id="IPR030390">
    <property type="entry name" value="MeTrfase_TrmA_AS"/>
</dbReference>
<feature type="binding site" evidence="11 12">
    <location>
        <position position="327"/>
    </location>
    <ligand>
        <name>S-adenosyl-L-methionine</name>
        <dbReference type="ChEBI" id="CHEBI:59789"/>
    </ligand>
</feature>
<evidence type="ECO:0000256" key="9">
    <source>
        <dbReference type="ARBA" id="ARBA00052756"/>
    </source>
</evidence>
<dbReference type="Proteomes" id="UP000189462">
    <property type="component" value="Unassembled WGS sequence"/>
</dbReference>
<feature type="binding site" evidence="11 12">
    <location>
        <position position="376"/>
    </location>
    <ligand>
        <name>S-adenosyl-L-methionine</name>
        <dbReference type="ChEBI" id="CHEBI:59789"/>
    </ligand>
</feature>
<dbReference type="PROSITE" id="PS51687">
    <property type="entry name" value="SAM_MT_RNA_M5U"/>
    <property type="match status" value="1"/>
</dbReference>
<keyword evidence="5 11" id="KW-0949">S-adenosyl-L-methionine</keyword>
<dbReference type="Pfam" id="PF01938">
    <property type="entry name" value="TRAM"/>
    <property type="match status" value="1"/>
</dbReference>
<feature type="active site" evidence="13">
    <location>
        <position position="402"/>
    </location>
</feature>